<dbReference type="PROSITE" id="PS50076">
    <property type="entry name" value="DNAJ_2"/>
    <property type="match status" value="1"/>
</dbReference>
<feature type="region of interest" description="Disordered" evidence="2">
    <location>
        <begin position="51"/>
        <end position="74"/>
    </location>
</feature>
<gene>
    <name evidence="4" type="ORF">Syun_020793</name>
</gene>
<dbReference type="EMBL" id="JBBNAF010000009">
    <property type="protein sequence ID" value="KAK9113996.1"/>
    <property type="molecule type" value="Genomic_DNA"/>
</dbReference>
<sequence>MQWHPDKNPKASKNESEAKFKQILEAYNVFIDPPRRPIYDASSQAYSCISTPQAPSSSYSKNTSWSQSNNRSEDYDGVAGEAGLMEQNKFRTVEEILTVAVKPGWKQGTKITFPFGHGFVIDEKAHGLYKREGNDLVYIQRVSLLDVVMGKTLKLPSLNGRSIITVAAMYTDILRSGYEMIVPGQGMSIEKGAGEERQP</sequence>
<dbReference type="Gene3D" id="2.60.260.20">
    <property type="entry name" value="Urease metallochaperone UreE, N-terminal domain"/>
    <property type="match status" value="2"/>
</dbReference>
<proteinExistence type="predicted"/>
<feature type="domain" description="J" evidence="3">
    <location>
        <begin position="1"/>
        <end position="43"/>
    </location>
</feature>
<dbReference type="Pfam" id="PF01556">
    <property type="entry name" value="DnaJ_C"/>
    <property type="match status" value="1"/>
</dbReference>
<dbReference type="GO" id="GO:0051082">
    <property type="term" value="F:unfolded protein binding"/>
    <property type="evidence" value="ECO:0007669"/>
    <property type="project" value="InterPro"/>
</dbReference>
<dbReference type="GO" id="GO:0005829">
    <property type="term" value="C:cytosol"/>
    <property type="evidence" value="ECO:0007669"/>
    <property type="project" value="TreeGrafter"/>
</dbReference>
<keyword evidence="1" id="KW-0143">Chaperone</keyword>
<dbReference type="InterPro" id="IPR051339">
    <property type="entry name" value="DnaJ_subfamily_B"/>
</dbReference>
<evidence type="ECO:0000256" key="2">
    <source>
        <dbReference type="SAM" id="MobiDB-lite"/>
    </source>
</evidence>
<dbReference type="InterPro" id="IPR036869">
    <property type="entry name" value="J_dom_sf"/>
</dbReference>
<evidence type="ECO:0000259" key="3">
    <source>
        <dbReference type="PROSITE" id="PS50076"/>
    </source>
</evidence>
<dbReference type="Proteomes" id="UP001420932">
    <property type="component" value="Unassembled WGS sequence"/>
</dbReference>
<dbReference type="SUPFAM" id="SSF49493">
    <property type="entry name" value="HSP40/DnaJ peptide-binding domain"/>
    <property type="match status" value="1"/>
</dbReference>
<dbReference type="AlphaFoldDB" id="A0AAP0NRR2"/>
<dbReference type="PANTHER" id="PTHR24078">
    <property type="entry name" value="DNAJ HOMOLOG SUBFAMILY C MEMBER"/>
    <property type="match status" value="1"/>
</dbReference>
<evidence type="ECO:0000313" key="4">
    <source>
        <dbReference type="EMBL" id="KAK9113996.1"/>
    </source>
</evidence>
<dbReference type="InterPro" id="IPR001623">
    <property type="entry name" value="DnaJ_domain"/>
</dbReference>
<protein>
    <recommendedName>
        <fullName evidence="3">J domain-containing protein</fullName>
    </recommendedName>
</protein>
<name>A0AAP0NRR2_9MAGN</name>
<dbReference type="InterPro" id="IPR002939">
    <property type="entry name" value="DnaJ_C"/>
</dbReference>
<evidence type="ECO:0000313" key="5">
    <source>
        <dbReference type="Proteomes" id="UP001420932"/>
    </source>
</evidence>
<reference evidence="4 5" key="1">
    <citation type="submission" date="2024-01" db="EMBL/GenBank/DDBJ databases">
        <title>Genome assemblies of Stephania.</title>
        <authorList>
            <person name="Yang L."/>
        </authorList>
    </citation>
    <scope>NUCLEOTIDE SEQUENCE [LARGE SCALE GENOMIC DNA]</scope>
    <source>
        <strain evidence="4">YNDBR</strain>
        <tissue evidence="4">Leaf</tissue>
    </source>
</reference>
<evidence type="ECO:0000256" key="1">
    <source>
        <dbReference type="ARBA" id="ARBA00023186"/>
    </source>
</evidence>
<comment type="caution">
    <text evidence="4">The sequence shown here is derived from an EMBL/GenBank/DDBJ whole genome shotgun (WGS) entry which is preliminary data.</text>
</comment>
<dbReference type="CDD" id="cd06257">
    <property type="entry name" value="DnaJ"/>
    <property type="match status" value="1"/>
</dbReference>
<dbReference type="Pfam" id="PF00226">
    <property type="entry name" value="DnaJ"/>
    <property type="match status" value="1"/>
</dbReference>
<dbReference type="SUPFAM" id="SSF46565">
    <property type="entry name" value="Chaperone J-domain"/>
    <property type="match status" value="1"/>
</dbReference>
<dbReference type="Gene3D" id="1.10.287.110">
    <property type="entry name" value="DnaJ domain"/>
    <property type="match status" value="1"/>
</dbReference>
<dbReference type="PANTHER" id="PTHR24078:SF175">
    <property type="entry name" value="DNAJ HEAT SHOCK FAMILY PROTEIN"/>
    <property type="match status" value="1"/>
</dbReference>
<accession>A0AAP0NRR2</accession>
<dbReference type="InterPro" id="IPR008971">
    <property type="entry name" value="HSP40/DnaJ_pept-bd"/>
</dbReference>
<dbReference type="GO" id="GO:0051087">
    <property type="term" value="F:protein-folding chaperone binding"/>
    <property type="evidence" value="ECO:0007669"/>
    <property type="project" value="TreeGrafter"/>
</dbReference>
<keyword evidence="5" id="KW-1185">Reference proteome</keyword>
<organism evidence="4 5">
    <name type="scientific">Stephania yunnanensis</name>
    <dbReference type="NCBI Taxonomy" id="152371"/>
    <lineage>
        <taxon>Eukaryota</taxon>
        <taxon>Viridiplantae</taxon>
        <taxon>Streptophyta</taxon>
        <taxon>Embryophyta</taxon>
        <taxon>Tracheophyta</taxon>
        <taxon>Spermatophyta</taxon>
        <taxon>Magnoliopsida</taxon>
        <taxon>Ranunculales</taxon>
        <taxon>Menispermaceae</taxon>
        <taxon>Menispermoideae</taxon>
        <taxon>Cissampelideae</taxon>
        <taxon>Stephania</taxon>
    </lineage>
</organism>
<feature type="compositionally biased region" description="Polar residues" evidence="2">
    <location>
        <begin position="51"/>
        <end position="70"/>
    </location>
</feature>
<dbReference type="GO" id="GO:0006457">
    <property type="term" value="P:protein folding"/>
    <property type="evidence" value="ECO:0007669"/>
    <property type="project" value="InterPro"/>
</dbReference>